<evidence type="ECO:0000313" key="2">
    <source>
        <dbReference type="EMBL" id="OSJ36181.1"/>
    </source>
</evidence>
<accession>A0A1Y2JVN3</accession>
<proteinExistence type="predicted"/>
<organism evidence="2 3">
    <name type="scientific">Bradyrhizobium japonicum</name>
    <dbReference type="NCBI Taxonomy" id="375"/>
    <lineage>
        <taxon>Bacteria</taxon>
        <taxon>Pseudomonadati</taxon>
        <taxon>Pseudomonadota</taxon>
        <taxon>Alphaproteobacteria</taxon>
        <taxon>Hyphomicrobiales</taxon>
        <taxon>Nitrobacteraceae</taxon>
        <taxon>Bradyrhizobium</taxon>
    </lineage>
</organism>
<dbReference type="AlphaFoldDB" id="A0A1Y2JVN3"/>
<feature type="region of interest" description="Disordered" evidence="1">
    <location>
        <begin position="57"/>
        <end position="76"/>
    </location>
</feature>
<feature type="compositionally biased region" description="Basic and acidic residues" evidence="1">
    <location>
        <begin position="61"/>
        <end position="76"/>
    </location>
</feature>
<evidence type="ECO:0000313" key="3">
    <source>
        <dbReference type="Proteomes" id="UP000193335"/>
    </source>
</evidence>
<reference evidence="2 3" key="1">
    <citation type="submission" date="2017-03" db="EMBL/GenBank/DDBJ databases">
        <title>Whole genome sequences of fourteen strains of Bradyrhizobium canariense and one strain of Bradyrhizobium japonicum isolated from Lupinus (Papilionoideae: Genisteae) species in Algeria.</title>
        <authorList>
            <person name="Crovadore J."/>
            <person name="Chekireb D."/>
            <person name="Brachmann A."/>
            <person name="Chablais R."/>
            <person name="Cochard B."/>
            <person name="Lefort F."/>
        </authorList>
    </citation>
    <scope>NUCLEOTIDE SEQUENCE [LARGE SCALE GENOMIC DNA]</scope>
    <source>
        <strain evidence="2 3">UBMA197</strain>
    </source>
</reference>
<protein>
    <submittedName>
        <fullName evidence="2">Uncharacterized protein</fullName>
    </submittedName>
</protein>
<gene>
    <name evidence="2" type="ORF">BSZ19_05415</name>
</gene>
<sequence>MNTAVSSASHAETAEQDLARKLLQQVAECKSSRRPARTRAAAGVQVERCFRRQMTGCASEKASESARPQGDRYRQSVGHRDGALIVRVQRLLLPFVLLDERGEAAQSELVQSGFREPSSVSDELAR</sequence>
<name>A0A1Y2JVN3_BRAJP</name>
<dbReference type="EMBL" id="NAFL01000202">
    <property type="protein sequence ID" value="OSJ36181.1"/>
    <property type="molecule type" value="Genomic_DNA"/>
</dbReference>
<evidence type="ECO:0000256" key="1">
    <source>
        <dbReference type="SAM" id="MobiDB-lite"/>
    </source>
</evidence>
<comment type="caution">
    <text evidence="2">The sequence shown here is derived from an EMBL/GenBank/DDBJ whole genome shotgun (WGS) entry which is preliminary data.</text>
</comment>
<dbReference type="RefSeq" id="WP_085398780.1">
    <property type="nucleotide sequence ID" value="NZ_NAFL01000202.1"/>
</dbReference>
<dbReference type="Proteomes" id="UP000193335">
    <property type="component" value="Unassembled WGS sequence"/>
</dbReference>